<feature type="domain" description="HAMP" evidence="11">
    <location>
        <begin position="233"/>
        <end position="288"/>
    </location>
</feature>
<dbReference type="EMBL" id="JAEAGR010000017">
    <property type="protein sequence ID" value="MBH1942151.1"/>
    <property type="molecule type" value="Genomic_DNA"/>
</dbReference>
<dbReference type="InterPro" id="IPR003660">
    <property type="entry name" value="HAMP_dom"/>
</dbReference>
<protein>
    <submittedName>
        <fullName evidence="12">Methyl-accepting chemotaxis protein</fullName>
    </submittedName>
</protein>
<evidence type="ECO:0000256" key="9">
    <source>
        <dbReference type="SAM" id="Phobius"/>
    </source>
</evidence>
<dbReference type="Gene3D" id="3.30.450.20">
    <property type="entry name" value="PAS domain"/>
    <property type="match status" value="1"/>
</dbReference>
<dbReference type="GO" id="GO:0006935">
    <property type="term" value="P:chemotaxis"/>
    <property type="evidence" value="ECO:0007669"/>
    <property type="project" value="InterPro"/>
</dbReference>
<dbReference type="GO" id="GO:0007165">
    <property type="term" value="P:signal transduction"/>
    <property type="evidence" value="ECO:0007669"/>
    <property type="project" value="UniProtKB-KW"/>
</dbReference>
<dbReference type="PRINTS" id="PR00260">
    <property type="entry name" value="CHEMTRNSDUCR"/>
</dbReference>
<dbReference type="GO" id="GO:0005886">
    <property type="term" value="C:plasma membrane"/>
    <property type="evidence" value="ECO:0007669"/>
    <property type="project" value="UniProtKB-SubCell"/>
</dbReference>
<dbReference type="AlphaFoldDB" id="A0A8J7HAN0"/>
<dbReference type="InterPro" id="IPR033480">
    <property type="entry name" value="sCache_2"/>
</dbReference>
<comment type="similarity">
    <text evidence="7">Belongs to the methyl-accepting chemotaxis (MCP) protein family.</text>
</comment>
<dbReference type="PROSITE" id="PS50885">
    <property type="entry name" value="HAMP"/>
    <property type="match status" value="1"/>
</dbReference>
<comment type="subcellular location">
    <subcellularLocation>
        <location evidence="1">Cell membrane</location>
        <topology evidence="1">Multi-pass membrane protein</topology>
    </subcellularLocation>
</comment>
<evidence type="ECO:0000256" key="5">
    <source>
        <dbReference type="ARBA" id="ARBA00023136"/>
    </source>
</evidence>
<dbReference type="SMART" id="SM00283">
    <property type="entry name" value="MA"/>
    <property type="match status" value="1"/>
</dbReference>
<evidence type="ECO:0000313" key="13">
    <source>
        <dbReference type="Proteomes" id="UP000623269"/>
    </source>
</evidence>
<organism evidence="12 13">
    <name type="scientific">Mobilitalea sibirica</name>
    <dbReference type="NCBI Taxonomy" id="1462919"/>
    <lineage>
        <taxon>Bacteria</taxon>
        <taxon>Bacillati</taxon>
        <taxon>Bacillota</taxon>
        <taxon>Clostridia</taxon>
        <taxon>Lachnospirales</taxon>
        <taxon>Lachnospiraceae</taxon>
        <taxon>Mobilitalea</taxon>
    </lineage>
</organism>
<evidence type="ECO:0000256" key="3">
    <source>
        <dbReference type="ARBA" id="ARBA00022692"/>
    </source>
</evidence>
<dbReference type="InterPro" id="IPR004090">
    <property type="entry name" value="Chemotax_Me-accpt_rcpt"/>
</dbReference>
<keyword evidence="6 8" id="KW-0807">Transducer</keyword>
<feature type="domain" description="Methyl-accepting transducer" evidence="10">
    <location>
        <begin position="293"/>
        <end position="544"/>
    </location>
</feature>
<sequence length="594" mass="65652">MGLKNLKVKTKVNLLVGFLLMVTIVMVVISMMNQSVSAKRSRQALEETIRNDYDNNVKNQVENVISLLENIYSQYEAGDYTLEEAKAVSAELIRYLSYGEDGYFWVDTYDGVNVVMMGNETEGTNRMDLVDVNGFPLIQEIIKAARQEGGGFTNYWFPKPGETNASPKRSYSLAFEPFNWVIGTGNYTDYIDNIINTVTQEEKNEFNSSIFRYTIIFMIAMAVGILISFVMSRDINTAFKTISSYLKTLSTGDFTVKLPPSYLTRKDDFGELAKGLETMKESVARLVNSTKQEADKIIDVVGYINQNMHGLNDNIEDVAATTEELAASMEETAASAEEMSSTAIQIEVASRTIAEKSQEGAVQVIEISKRASKSHMEVKETQEKARKIGDEIEQKLQKALEQAEVVKQINILSDAILGISTQTNLLALNASIEAARAGEAGKGFSVVADQIRLLAEQSKNTVSKIQEVTKEVMEAVSNLSESSGSLLDFVSNDIAVSFRRFSDMTKLYKEDAIYMDDMITDFSATAQELLASIENVIRAVEEVAQAATEGAMGTGDIAEKITDVTGKSSDVMKQVESSRDSSEKLKKEIANFIV</sequence>
<feature type="transmembrane region" description="Helical" evidence="9">
    <location>
        <begin position="210"/>
        <end position="231"/>
    </location>
</feature>
<keyword evidence="2" id="KW-1003">Cell membrane</keyword>
<evidence type="ECO:0000256" key="4">
    <source>
        <dbReference type="ARBA" id="ARBA00022989"/>
    </source>
</evidence>
<gene>
    <name evidence="12" type="ORF">I5677_14710</name>
</gene>
<dbReference type="RefSeq" id="WP_197662400.1">
    <property type="nucleotide sequence ID" value="NZ_JAEAGR010000017.1"/>
</dbReference>
<dbReference type="PROSITE" id="PS50111">
    <property type="entry name" value="CHEMOTAXIS_TRANSDUC_2"/>
    <property type="match status" value="1"/>
</dbReference>
<comment type="caution">
    <text evidence="12">The sequence shown here is derived from an EMBL/GenBank/DDBJ whole genome shotgun (WGS) entry which is preliminary data.</text>
</comment>
<dbReference type="InterPro" id="IPR004089">
    <property type="entry name" value="MCPsignal_dom"/>
</dbReference>
<keyword evidence="4 9" id="KW-1133">Transmembrane helix</keyword>
<keyword evidence="5 9" id="KW-0472">Membrane</keyword>
<dbReference type="SUPFAM" id="SSF58104">
    <property type="entry name" value="Methyl-accepting chemotaxis protein (MCP) signaling domain"/>
    <property type="match status" value="1"/>
</dbReference>
<evidence type="ECO:0000313" key="12">
    <source>
        <dbReference type="EMBL" id="MBH1942151.1"/>
    </source>
</evidence>
<evidence type="ECO:0000256" key="2">
    <source>
        <dbReference type="ARBA" id="ARBA00022475"/>
    </source>
</evidence>
<feature type="transmembrane region" description="Helical" evidence="9">
    <location>
        <begin position="12"/>
        <end position="32"/>
    </location>
</feature>
<evidence type="ECO:0000259" key="11">
    <source>
        <dbReference type="PROSITE" id="PS50885"/>
    </source>
</evidence>
<dbReference type="PANTHER" id="PTHR32089:SF112">
    <property type="entry name" value="LYSOZYME-LIKE PROTEIN-RELATED"/>
    <property type="match status" value="1"/>
</dbReference>
<name>A0A8J7HAN0_9FIRM</name>
<dbReference type="Proteomes" id="UP000623269">
    <property type="component" value="Unassembled WGS sequence"/>
</dbReference>
<dbReference type="Gene3D" id="1.10.287.950">
    <property type="entry name" value="Methyl-accepting chemotaxis protein"/>
    <property type="match status" value="1"/>
</dbReference>
<dbReference type="CDD" id="cd06225">
    <property type="entry name" value="HAMP"/>
    <property type="match status" value="1"/>
</dbReference>
<keyword evidence="3 9" id="KW-0812">Transmembrane</keyword>
<reference evidence="12" key="1">
    <citation type="submission" date="2020-12" db="EMBL/GenBank/DDBJ databases">
        <title>M. sibirica DSM 26468T genome.</title>
        <authorList>
            <person name="Thieme N."/>
            <person name="Rettenmaier R."/>
            <person name="Zverlov V."/>
            <person name="Liebl W."/>
        </authorList>
    </citation>
    <scope>NUCLEOTIDE SEQUENCE</scope>
    <source>
        <strain evidence="12">DSM 26468</strain>
    </source>
</reference>
<evidence type="ECO:0000256" key="8">
    <source>
        <dbReference type="PROSITE-ProRule" id="PRU00284"/>
    </source>
</evidence>
<evidence type="ECO:0000256" key="7">
    <source>
        <dbReference type="ARBA" id="ARBA00029447"/>
    </source>
</evidence>
<dbReference type="Pfam" id="PF00015">
    <property type="entry name" value="MCPsignal"/>
    <property type="match status" value="1"/>
</dbReference>
<dbReference type="PANTHER" id="PTHR32089">
    <property type="entry name" value="METHYL-ACCEPTING CHEMOTAXIS PROTEIN MCPB"/>
    <property type="match status" value="1"/>
</dbReference>
<evidence type="ECO:0000256" key="6">
    <source>
        <dbReference type="ARBA" id="ARBA00023224"/>
    </source>
</evidence>
<dbReference type="GO" id="GO:0004888">
    <property type="term" value="F:transmembrane signaling receptor activity"/>
    <property type="evidence" value="ECO:0007669"/>
    <property type="project" value="InterPro"/>
</dbReference>
<dbReference type="SMART" id="SM01049">
    <property type="entry name" value="Cache_2"/>
    <property type="match status" value="1"/>
</dbReference>
<proteinExistence type="inferred from homology"/>
<evidence type="ECO:0000259" key="10">
    <source>
        <dbReference type="PROSITE" id="PS50111"/>
    </source>
</evidence>
<dbReference type="Pfam" id="PF17200">
    <property type="entry name" value="sCache_2"/>
    <property type="match status" value="1"/>
</dbReference>
<evidence type="ECO:0000256" key="1">
    <source>
        <dbReference type="ARBA" id="ARBA00004651"/>
    </source>
</evidence>
<keyword evidence="13" id="KW-1185">Reference proteome</keyword>
<accession>A0A8J7HAN0</accession>
<dbReference type="SMART" id="SM00304">
    <property type="entry name" value="HAMP"/>
    <property type="match status" value="1"/>
</dbReference>